<dbReference type="GO" id="GO:0009537">
    <property type="term" value="C:proplastid"/>
    <property type="evidence" value="ECO:0007669"/>
    <property type="project" value="TreeGrafter"/>
</dbReference>
<dbReference type="GO" id="GO:0009965">
    <property type="term" value="P:leaf morphogenesis"/>
    <property type="evidence" value="ECO:0007669"/>
    <property type="project" value="TreeGrafter"/>
</dbReference>
<dbReference type="PANTHER" id="PTHR37219">
    <property type="entry name" value="PROTEIN PALE CRESS, CHLOROPLASTIC"/>
    <property type="match status" value="1"/>
</dbReference>
<protein>
    <submittedName>
        <fullName evidence="2">Protein pale cress chloroplastic</fullName>
    </submittedName>
</protein>
<dbReference type="PANTHER" id="PTHR37219:SF1">
    <property type="entry name" value="PROTEIN PALE CRESS, CHLOROPLASTIC"/>
    <property type="match status" value="1"/>
</dbReference>
<dbReference type="EMBL" id="BMAC01000504">
    <property type="protein sequence ID" value="GFP97856.1"/>
    <property type="molecule type" value="Genomic_DNA"/>
</dbReference>
<gene>
    <name evidence="2" type="ORF">PHJA_001929700</name>
</gene>
<reference evidence="2" key="1">
    <citation type="submission" date="2020-07" db="EMBL/GenBank/DDBJ databases">
        <title>Ethylene signaling mediates host invasion by parasitic plants.</title>
        <authorList>
            <person name="Yoshida S."/>
        </authorList>
    </citation>
    <scope>NUCLEOTIDE SEQUENCE</scope>
    <source>
        <strain evidence="2">Okayama</strain>
    </source>
</reference>
<dbReference type="Proteomes" id="UP000653305">
    <property type="component" value="Unassembled WGS sequence"/>
</dbReference>
<dbReference type="InterPro" id="IPR034563">
    <property type="entry name" value="PALE_CRESS"/>
</dbReference>
<keyword evidence="3" id="KW-1185">Reference proteome</keyword>
<accession>A0A830CF82</accession>
<dbReference type="GO" id="GO:0010239">
    <property type="term" value="P:chloroplast mRNA processing"/>
    <property type="evidence" value="ECO:0007669"/>
    <property type="project" value="InterPro"/>
</dbReference>
<feature type="non-terminal residue" evidence="2">
    <location>
        <position position="266"/>
    </location>
</feature>
<dbReference type="GO" id="GO:0009658">
    <property type="term" value="P:chloroplast organization"/>
    <property type="evidence" value="ECO:0007669"/>
    <property type="project" value="InterPro"/>
</dbReference>
<sequence>KKIEEHDLYGLPKEYYDDKWQAKQREKTKELHRRRQEEDEEEEKKVDEYREIGLRLKDYPDEELRKAKKLVSSFIRSAEEVEEKIMEAAERGELSELVLLVIWNRLDLARRDDEKDAIRSLDLLYRRVETEILKREATPAMRLLNELLNMHDGFDDDGWLKACKKHMVETFPREDPFSILVPAGFDIDKHQGPIRPNVEADDVLLRVDFVREVNQLLQEVRSVQQETLNTQSFDPESVATRLKQQEKQRAIRQVEDLLDLAINLTW</sequence>
<dbReference type="GO" id="GO:0009513">
    <property type="term" value="C:etioplast"/>
    <property type="evidence" value="ECO:0007669"/>
    <property type="project" value="TreeGrafter"/>
</dbReference>
<feature type="region of interest" description="Disordered" evidence="1">
    <location>
        <begin position="27"/>
        <end position="46"/>
    </location>
</feature>
<evidence type="ECO:0000313" key="3">
    <source>
        <dbReference type="Proteomes" id="UP000653305"/>
    </source>
</evidence>
<evidence type="ECO:0000256" key="1">
    <source>
        <dbReference type="SAM" id="MobiDB-lite"/>
    </source>
</evidence>
<dbReference type="GO" id="GO:0009509">
    <property type="term" value="C:chromoplast"/>
    <property type="evidence" value="ECO:0007669"/>
    <property type="project" value="TreeGrafter"/>
</dbReference>
<comment type="caution">
    <text evidence="2">The sequence shown here is derived from an EMBL/GenBank/DDBJ whole genome shotgun (WGS) entry which is preliminary data.</text>
</comment>
<dbReference type="GO" id="GO:0009507">
    <property type="term" value="C:chloroplast"/>
    <property type="evidence" value="ECO:0007669"/>
    <property type="project" value="TreeGrafter"/>
</dbReference>
<dbReference type="AlphaFoldDB" id="A0A830CF82"/>
<dbReference type="GO" id="GO:0009501">
    <property type="term" value="C:amyloplast"/>
    <property type="evidence" value="ECO:0007669"/>
    <property type="project" value="TreeGrafter"/>
</dbReference>
<proteinExistence type="predicted"/>
<organism evidence="2 3">
    <name type="scientific">Phtheirospermum japonicum</name>
    <dbReference type="NCBI Taxonomy" id="374723"/>
    <lineage>
        <taxon>Eukaryota</taxon>
        <taxon>Viridiplantae</taxon>
        <taxon>Streptophyta</taxon>
        <taxon>Embryophyta</taxon>
        <taxon>Tracheophyta</taxon>
        <taxon>Spermatophyta</taxon>
        <taxon>Magnoliopsida</taxon>
        <taxon>eudicotyledons</taxon>
        <taxon>Gunneridae</taxon>
        <taxon>Pentapetalae</taxon>
        <taxon>asterids</taxon>
        <taxon>lamiids</taxon>
        <taxon>Lamiales</taxon>
        <taxon>Orobanchaceae</taxon>
        <taxon>Orobanchaceae incertae sedis</taxon>
        <taxon>Phtheirospermum</taxon>
    </lineage>
</organism>
<evidence type="ECO:0000313" key="2">
    <source>
        <dbReference type="EMBL" id="GFP97856.1"/>
    </source>
</evidence>
<name>A0A830CF82_9LAMI</name>
<dbReference type="OrthoDB" id="1933879at2759"/>
<dbReference type="GO" id="GO:0071482">
    <property type="term" value="P:cellular response to light stimulus"/>
    <property type="evidence" value="ECO:0007669"/>
    <property type="project" value="TreeGrafter"/>
</dbReference>